<dbReference type="CDD" id="cd22157">
    <property type="entry name" value="F-box_AtFBW1-like"/>
    <property type="match status" value="1"/>
</dbReference>
<dbReference type="Pfam" id="PF08268">
    <property type="entry name" value="FBA_3"/>
    <property type="match status" value="1"/>
</dbReference>
<dbReference type="InterPro" id="IPR050796">
    <property type="entry name" value="SCF_F-box_component"/>
</dbReference>
<accession>A0AAV5EGT9</accession>
<gene>
    <name evidence="2" type="primary">gb09050</name>
    <name evidence="2" type="ORF">PR202_gb09050</name>
</gene>
<dbReference type="NCBIfam" id="TIGR01640">
    <property type="entry name" value="F_box_assoc_1"/>
    <property type="match status" value="1"/>
</dbReference>
<comment type="caution">
    <text evidence="2">The sequence shown here is derived from an EMBL/GenBank/DDBJ whole genome shotgun (WGS) entry which is preliminary data.</text>
</comment>
<dbReference type="PANTHER" id="PTHR31672">
    <property type="entry name" value="BNACNNG10540D PROTEIN"/>
    <property type="match status" value="1"/>
</dbReference>
<dbReference type="InterPro" id="IPR017451">
    <property type="entry name" value="F-box-assoc_interact_dom"/>
</dbReference>
<dbReference type="InterPro" id="IPR036047">
    <property type="entry name" value="F-box-like_dom_sf"/>
</dbReference>
<dbReference type="AlphaFoldDB" id="A0AAV5EGT9"/>
<feature type="domain" description="F-box" evidence="1">
    <location>
        <begin position="10"/>
        <end position="57"/>
    </location>
</feature>
<dbReference type="InterPro" id="IPR001810">
    <property type="entry name" value="F-box_dom"/>
</dbReference>
<dbReference type="EMBL" id="BQKI01000075">
    <property type="protein sequence ID" value="GJN21563.1"/>
    <property type="molecule type" value="Genomic_DNA"/>
</dbReference>
<reference evidence="2" key="1">
    <citation type="journal article" date="2018" name="DNA Res.">
        <title>Multiple hybrid de novo genome assembly of finger millet, an orphan allotetraploid crop.</title>
        <authorList>
            <person name="Hatakeyama M."/>
            <person name="Aluri S."/>
            <person name="Balachadran M.T."/>
            <person name="Sivarajan S.R."/>
            <person name="Patrignani A."/>
            <person name="Gruter S."/>
            <person name="Poveda L."/>
            <person name="Shimizu-Inatsugi R."/>
            <person name="Baeten J."/>
            <person name="Francoijs K.J."/>
            <person name="Nataraja K.N."/>
            <person name="Reddy Y.A.N."/>
            <person name="Phadnis S."/>
            <person name="Ravikumar R.L."/>
            <person name="Schlapbach R."/>
            <person name="Sreeman S.M."/>
            <person name="Shimizu K.K."/>
        </authorList>
    </citation>
    <scope>NUCLEOTIDE SEQUENCE</scope>
</reference>
<evidence type="ECO:0000313" key="2">
    <source>
        <dbReference type="EMBL" id="GJN21563.1"/>
    </source>
</evidence>
<dbReference type="PANTHER" id="PTHR31672:SF2">
    <property type="entry name" value="F-BOX DOMAIN-CONTAINING PROTEIN"/>
    <property type="match status" value="1"/>
</dbReference>
<evidence type="ECO:0000313" key="3">
    <source>
        <dbReference type="Proteomes" id="UP001054889"/>
    </source>
</evidence>
<proteinExistence type="predicted"/>
<name>A0AAV5EGT9_ELECO</name>
<evidence type="ECO:0000259" key="1">
    <source>
        <dbReference type="PROSITE" id="PS50181"/>
    </source>
</evidence>
<dbReference type="PROSITE" id="PS50181">
    <property type="entry name" value="FBOX"/>
    <property type="match status" value="1"/>
</dbReference>
<dbReference type="SUPFAM" id="SSF81383">
    <property type="entry name" value="F-box domain"/>
    <property type="match status" value="1"/>
</dbReference>
<dbReference type="Pfam" id="PF00646">
    <property type="entry name" value="F-box"/>
    <property type="match status" value="1"/>
</dbReference>
<dbReference type="Gene3D" id="1.20.1280.50">
    <property type="match status" value="1"/>
</dbReference>
<dbReference type="Proteomes" id="UP001054889">
    <property type="component" value="Unassembled WGS sequence"/>
</dbReference>
<protein>
    <recommendedName>
        <fullName evidence="1">F-box domain-containing protein</fullName>
    </recommendedName>
</protein>
<sequence length="407" mass="46139">MPSPRKKSNPTLTSDLPEEVIADILSRLPGKYVLRFRAVCKAWLRITTDPHFLAAHMRRRPLELVLCTLLEERPLSGDQVGSSRDLAFDSIPVTAADPADQRRLIRYPGYYTSTPADLTYFGSGNFPIASCAGVFLFRLDTRYAICNPVTRQWTELPQLPKRCMFEYGLYFHRPSGEFRFLCRSGYFANDVTEYYITSTGATEPRLVISTGDVDEAANKMIRWIGNCTDHLTHVVLQDRLHWKVPSSTGDCNLVVFDTLLEMFHLMSAPPMSSKCSKLFDMNQRLAMVNFGLTHIDLWFLEDYNAGEWVHRHQIVTPPTLTVLGDPQREPWSNNYGRITAASDDADEVILGKVGSLMVYNVRTKAMRALDFICEDSWHGSGPRHLFRESLMPHVARSSAGHPLVQFG</sequence>
<organism evidence="2 3">
    <name type="scientific">Eleusine coracana subsp. coracana</name>
    <dbReference type="NCBI Taxonomy" id="191504"/>
    <lineage>
        <taxon>Eukaryota</taxon>
        <taxon>Viridiplantae</taxon>
        <taxon>Streptophyta</taxon>
        <taxon>Embryophyta</taxon>
        <taxon>Tracheophyta</taxon>
        <taxon>Spermatophyta</taxon>
        <taxon>Magnoliopsida</taxon>
        <taxon>Liliopsida</taxon>
        <taxon>Poales</taxon>
        <taxon>Poaceae</taxon>
        <taxon>PACMAD clade</taxon>
        <taxon>Chloridoideae</taxon>
        <taxon>Cynodonteae</taxon>
        <taxon>Eleusininae</taxon>
        <taxon>Eleusine</taxon>
    </lineage>
</organism>
<reference evidence="2" key="2">
    <citation type="submission" date="2021-12" db="EMBL/GenBank/DDBJ databases">
        <title>Resequencing data analysis of finger millet.</title>
        <authorList>
            <person name="Hatakeyama M."/>
            <person name="Aluri S."/>
            <person name="Balachadran M.T."/>
            <person name="Sivarajan S.R."/>
            <person name="Poveda L."/>
            <person name="Shimizu-Inatsugi R."/>
            <person name="Schlapbach R."/>
            <person name="Sreeman S.M."/>
            <person name="Shimizu K.K."/>
        </authorList>
    </citation>
    <scope>NUCLEOTIDE SEQUENCE</scope>
</reference>
<dbReference type="InterPro" id="IPR013187">
    <property type="entry name" value="F-box-assoc_dom_typ3"/>
</dbReference>
<dbReference type="SMART" id="SM00256">
    <property type="entry name" value="FBOX"/>
    <property type="match status" value="1"/>
</dbReference>
<keyword evidence="3" id="KW-1185">Reference proteome</keyword>